<name>X1PK68_9ZZZZ</name>
<dbReference type="AlphaFoldDB" id="X1PK68"/>
<feature type="region of interest" description="Disordered" evidence="1">
    <location>
        <begin position="58"/>
        <end position="78"/>
    </location>
</feature>
<proteinExistence type="predicted"/>
<accession>X1PK68</accession>
<dbReference type="EMBL" id="BARV01040731">
    <property type="protein sequence ID" value="GAI56667.1"/>
    <property type="molecule type" value="Genomic_DNA"/>
</dbReference>
<feature type="compositionally biased region" description="Basic and acidic residues" evidence="1">
    <location>
        <begin position="68"/>
        <end position="78"/>
    </location>
</feature>
<gene>
    <name evidence="2" type="ORF">S06H3_61951</name>
</gene>
<evidence type="ECO:0000313" key="2">
    <source>
        <dbReference type="EMBL" id="GAI56667.1"/>
    </source>
</evidence>
<evidence type="ECO:0000256" key="1">
    <source>
        <dbReference type="SAM" id="MobiDB-lite"/>
    </source>
</evidence>
<organism evidence="2">
    <name type="scientific">marine sediment metagenome</name>
    <dbReference type="NCBI Taxonomy" id="412755"/>
    <lineage>
        <taxon>unclassified sequences</taxon>
        <taxon>metagenomes</taxon>
        <taxon>ecological metagenomes</taxon>
    </lineage>
</organism>
<sequence>MKKRRTLWYQDQIIEPVVSDLFPAKLNIMSDEDRERIKREIQNAEDIHDAERALAEAEKKGTTPFNEVMKEFGLEEKK</sequence>
<comment type="caution">
    <text evidence="2">The sequence shown here is derived from an EMBL/GenBank/DDBJ whole genome shotgun (WGS) entry which is preliminary data.</text>
</comment>
<reference evidence="2" key="1">
    <citation type="journal article" date="2014" name="Front. Microbiol.">
        <title>High frequency of phylogenetically diverse reductive dehalogenase-homologous genes in deep subseafloor sedimentary metagenomes.</title>
        <authorList>
            <person name="Kawai M."/>
            <person name="Futagami T."/>
            <person name="Toyoda A."/>
            <person name="Takaki Y."/>
            <person name="Nishi S."/>
            <person name="Hori S."/>
            <person name="Arai W."/>
            <person name="Tsubouchi T."/>
            <person name="Morono Y."/>
            <person name="Uchiyama I."/>
            <person name="Ito T."/>
            <person name="Fujiyama A."/>
            <person name="Inagaki F."/>
            <person name="Takami H."/>
        </authorList>
    </citation>
    <scope>NUCLEOTIDE SEQUENCE</scope>
    <source>
        <strain evidence="2">Expedition CK06-06</strain>
    </source>
</reference>
<protein>
    <submittedName>
        <fullName evidence="2">Uncharacterized protein</fullName>
    </submittedName>
</protein>